<dbReference type="Proteomes" id="UP001200247">
    <property type="component" value="Unassembled WGS sequence"/>
</dbReference>
<name>A0ABD4SUD8_9NEIS</name>
<evidence type="ECO:0000313" key="2">
    <source>
        <dbReference type="Proteomes" id="UP001200247"/>
    </source>
</evidence>
<dbReference type="InterPro" id="IPR053734">
    <property type="entry name" value="Phage_Head-Tail_Connect_sf"/>
</dbReference>
<dbReference type="EMBL" id="JAJAXM010000025">
    <property type="protein sequence ID" value="MCG9026718.1"/>
    <property type="molecule type" value="Genomic_DNA"/>
</dbReference>
<dbReference type="Gene3D" id="2.40.10.180">
    <property type="entry name" value="Phage tail proteins"/>
    <property type="match status" value="1"/>
</dbReference>
<organism evidence="1 2">
    <name type="scientific">Laribacter hongkongensis</name>
    <dbReference type="NCBI Taxonomy" id="168471"/>
    <lineage>
        <taxon>Bacteria</taxon>
        <taxon>Pseudomonadati</taxon>
        <taxon>Pseudomonadota</taxon>
        <taxon>Betaproteobacteria</taxon>
        <taxon>Neisseriales</taxon>
        <taxon>Aquaspirillaceae</taxon>
        <taxon>Laribacter</taxon>
    </lineage>
</organism>
<comment type="caution">
    <text evidence="1">The sequence shown here is derived from an EMBL/GenBank/DDBJ whole genome shotgun (WGS) entry which is preliminary data.</text>
</comment>
<evidence type="ECO:0000313" key="1">
    <source>
        <dbReference type="EMBL" id="MCG9026718.1"/>
    </source>
</evidence>
<dbReference type="RefSeq" id="WP_239894300.1">
    <property type="nucleotide sequence ID" value="NZ_JAJAXM010000025.1"/>
</dbReference>
<proteinExistence type="predicted"/>
<protein>
    <submittedName>
        <fullName evidence="1">Uncharacterized protein</fullName>
    </submittedName>
</protein>
<accession>A0ABD4SUD8</accession>
<sequence>MNFAELMAEADSAIFSELADDATLDGQPVRGMFAAPWLAPQIGRLKTALREPHLVLRDADAVTARCGGLVEVAGSGRFDVVGIEPDGSGMTVLVLREA</sequence>
<dbReference type="InterPro" id="IPR008018">
    <property type="entry name" value="Phage_tail_attach_FII"/>
</dbReference>
<gene>
    <name evidence="1" type="ORF">LH440_12560</name>
</gene>
<dbReference type="AlphaFoldDB" id="A0ABD4SUD8"/>
<reference evidence="1 2" key="1">
    <citation type="submission" date="2021-10" db="EMBL/GenBank/DDBJ databases">
        <title>Whole-genome sequencing analysis of Laribacter hongkongensis: virulence gene profiles, carbohydrate-active enzyme prediction, and antimicrobial resistance characterization.</title>
        <authorList>
            <person name="Yuan P."/>
            <person name="Zhan Y."/>
            <person name="Chen D."/>
        </authorList>
    </citation>
    <scope>NUCLEOTIDE SEQUENCE [LARGE SCALE GENOMIC DNA]</scope>
    <source>
        <strain evidence="1 2">W67</strain>
    </source>
</reference>
<dbReference type="Pfam" id="PF05354">
    <property type="entry name" value="Phage_attach"/>
    <property type="match status" value="1"/>
</dbReference>